<dbReference type="Pfam" id="PF00083">
    <property type="entry name" value="Sugar_tr"/>
    <property type="match status" value="1"/>
</dbReference>
<dbReference type="PROSITE" id="PS00217">
    <property type="entry name" value="SUGAR_TRANSPORT_2"/>
    <property type="match status" value="1"/>
</dbReference>
<feature type="transmembrane region" description="Helical" evidence="9">
    <location>
        <begin position="327"/>
        <end position="351"/>
    </location>
</feature>
<proteinExistence type="inferred from homology"/>
<evidence type="ECO:0000256" key="6">
    <source>
        <dbReference type="ARBA" id="ARBA00023136"/>
    </source>
</evidence>
<comment type="caution">
    <text evidence="11">The sequence shown here is derived from an EMBL/GenBank/DDBJ whole genome shotgun (WGS) entry which is preliminary data.</text>
</comment>
<keyword evidence="6 9" id="KW-0472">Membrane</keyword>
<feature type="transmembrane region" description="Helical" evidence="9">
    <location>
        <begin position="113"/>
        <end position="131"/>
    </location>
</feature>
<evidence type="ECO:0000313" key="11">
    <source>
        <dbReference type="EMBL" id="KAL1880543.1"/>
    </source>
</evidence>
<sequence length="554" mass="61008">MARKGSSDITDRPQHVEDVSKLDNIHENDVPKDWGNIAEEANLATQAEHNTTFLQGVKLYPKAVAWSAVVSLCIIMEGYDTALMGSLFGFPAFVKKYGYLSEDTGKYNLDAPWQMALGMGNPVGSVIGITLNGFLTDRFGHKLVLHGALIALTGLIFIEVFAPSVEVLFVGQLLCGIPWGIFSTMAPAFASEVAPLVLRSYLETWVVCCWGIGQFLSYAVLFTLNKWDNVWAFRIPFALQLVWPVIILPIVAFCPESPWWLVRKGRYDKAEKSVLRLTSGKTMEARRIHAKNAVALMIETNKLEQDMNRDTSYLACFKGTDLWRTEIAAVSWGIQILTGFVIQSYATYFFQQAGLSPNSSFKMTIGIGGIHLVCNFLSALLSGNYGRRTLFLGGCAALALLMFTIGFLSFGPSTTSFGFATSTVYLVWFGVWSLSIGPLPYVINGEVSSTRLRSKTLVIARGTYNSLSIINSVASPYILNPERGNWKGKAGLLTGGLTVGSLIWAYFRLPETGGRTYEELDLLFAEKGITARKFSKAVIHRDGDVIRVTGPHTD</sequence>
<keyword evidence="4 9" id="KW-0812">Transmembrane</keyword>
<keyword evidence="3 7" id="KW-0813">Transport</keyword>
<keyword evidence="5 9" id="KW-1133">Transmembrane helix</keyword>
<protein>
    <recommendedName>
        <fullName evidence="10">Major facilitator superfamily (MFS) profile domain-containing protein</fullName>
    </recommendedName>
</protein>
<feature type="region of interest" description="Disordered" evidence="8">
    <location>
        <begin position="1"/>
        <end position="27"/>
    </location>
</feature>
<evidence type="ECO:0000313" key="12">
    <source>
        <dbReference type="Proteomes" id="UP001586593"/>
    </source>
</evidence>
<evidence type="ECO:0000259" key="10">
    <source>
        <dbReference type="PROSITE" id="PS50850"/>
    </source>
</evidence>
<feature type="transmembrane region" description="Helical" evidence="9">
    <location>
        <begin position="390"/>
        <end position="411"/>
    </location>
</feature>
<organism evidence="11 12">
    <name type="scientific">Phialemonium thermophilum</name>
    <dbReference type="NCBI Taxonomy" id="223376"/>
    <lineage>
        <taxon>Eukaryota</taxon>
        <taxon>Fungi</taxon>
        <taxon>Dikarya</taxon>
        <taxon>Ascomycota</taxon>
        <taxon>Pezizomycotina</taxon>
        <taxon>Sordariomycetes</taxon>
        <taxon>Sordariomycetidae</taxon>
        <taxon>Cephalothecales</taxon>
        <taxon>Cephalothecaceae</taxon>
        <taxon>Phialemonium</taxon>
    </lineage>
</organism>
<dbReference type="Proteomes" id="UP001586593">
    <property type="component" value="Unassembled WGS sequence"/>
</dbReference>
<dbReference type="InterPro" id="IPR005828">
    <property type="entry name" value="MFS_sugar_transport-like"/>
</dbReference>
<evidence type="ECO:0000256" key="5">
    <source>
        <dbReference type="ARBA" id="ARBA00022989"/>
    </source>
</evidence>
<evidence type="ECO:0000256" key="1">
    <source>
        <dbReference type="ARBA" id="ARBA00004141"/>
    </source>
</evidence>
<evidence type="ECO:0000256" key="9">
    <source>
        <dbReference type="SAM" id="Phobius"/>
    </source>
</evidence>
<feature type="transmembrane region" description="Helical" evidence="9">
    <location>
        <begin position="168"/>
        <end position="190"/>
    </location>
</feature>
<dbReference type="SUPFAM" id="SSF103473">
    <property type="entry name" value="MFS general substrate transporter"/>
    <property type="match status" value="1"/>
</dbReference>
<dbReference type="Gene3D" id="1.20.1250.20">
    <property type="entry name" value="MFS general substrate transporter like domains"/>
    <property type="match status" value="1"/>
</dbReference>
<comment type="similarity">
    <text evidence="2 7">Belongs to the major facilitator superfamily. Sugar transporter (TC 2.A.1.1) family.</text>
</comment>
<dbReference type="EMBL" id="JAZHXJ010000031">
    <property type="protein sequence ID" value="KAL1880543.1"/>
    <property type="molecule type" value="Genomic_DNA"/>
</dbReference>
<feature type="transmembrane region" description="Helical" evidence="9">
    <location>
        <begin position="490"/>
        <end position="507"/>
    </location>
</feature>
<dbReference type="PANTHER" id="PTHR48022:SF83">
    <property type="entry name" value="MAJOR FACILITATOR SUPERFAMILY (MFS) PROFILE DOMAIN-CONTAINING PROTEIN"/>
    <property type="match status" value="1"/>
</dbReference>
<evidence type="ECO:0000256" key="7">
    <source>
        <dbReference type="RuleBase" id="RU003346"/>
    </source>
</evidence>
<feature type="transmembrane region" description="Helical" evidence="9">
    <location>
        <begin position="363"/>
        <end position="383"/>
    </location>
</feature>
<feature type="domain" description="Major facilitator superfamily (MFS) profile" evidence="10">
    <location>
        <begin position="66"/>
        <end position="513"/>
    </location>
</feature>
<accession>A0ABR3XY74</accession>
<gene>
    <name evidence="11" type="ORF">VTK73DRAFT_5556</name>
</gene>
<dbReference type="InterPro" id="IPR020846">
    <property type="entry name" value="MFS_dom"/>
</dbReference>
<keyword evidence="12" id="KW-1185">Reference proteome</keyword>
<feature type="transmembrane region" description="Helical" evidence="9">
    <location>
        <begin position="458"/>
        <end position="478"/>
    </location>
</feature>
<feature type="transmembrane region" description="Helical" evidence="9">
    <location>
        <begin position="143"/>
        <end position="162"/>
    </location>
</feature>
<dbReference type="NCBIfam" id="TIGR00879">
    <property type="entry name" value="SP"/>
    <property type="match status" value="1"/>
</dbReference>
<dbReference type="InterPro" id="IPR036259">
    <property type="entry name" value="MFS_trans_sf"/>
</dbReference>
<dbReference type="PROSITE" id="PS50850">
    <property type="entry name" value="MFS"/>
    <property type="match status" value="1"/>
</dbReference>
<evidence type="ECO:0000256" key="4">
    <source>
        <dbReference type="ARBA" id="ARBA00022692"/>
    </source>
</evidence>
<dbReference type="PANTHER" id="PTHR48022">
    <property type="entry name" value="PLASTIDIC GLUCOSE TRANSPORTER 4"/>
    <property type="match status" value="1"/>
</dbReference>
<dbReference type="InterPro" id="IPR003663">
    <property type="entry name" value="Sugar/inositol_transpt"/>
</dbReference>
<feature type="transmembrane region" description="Helical" evidence="9">
    <location>
        <begin position="417"/>
        <end position="437"/>
    </location>
</feature>
<evidence type="ECO:0000256" key="3">
    <source>
        <dbReference type="ARBA" id="ARBA00022448"/>
    </source>
</evidence>
<feature type="transmembrane region" description="Helical" evidence="9">
    <location>
        <begin position="202"/>
        <end position="221"/>
    </location>
</feature>
<comment type="subcellular location">
    <subcellularLocation>
        <location evidence="1">Membrane</location>
        <topology evidence="1">Multi-pass membrane protein</topology>
    </subcellularLocation>
</comment>
<name>A0ABR3XY74_9PEZI</name>
<evidence type="ECO:0000256" key="2">
    <source>
        <dbReference type="ARBA" id="ARBA00010992"/>
    </source>
</evidence>
<feature type="transmembrane region" description="Helical" evidence="9">
    <location>
        <begin position="63"/>
        <end position="93"/>
    </location>
</feature>
<dbReference type="InterPro" id="IPR005829">
    <property type="entry name" value="Sugar_transporter_CS"/>
</dbReference>
<evidence type="ECO:0000256" key="8">
    <source>
        <dbReference type="SAM" id="MobiDB-lite"/>
    </source>
</evidence>
<reference evidence="11 12" key="1">
    <citation type="journal article" date="2024" name="Commun. Biol.">
        <title>Comparative genomic analysis of thermophilic fungi reveals convergent evolutionary adaptations and gene losses.</title>
        <authorList>
            <person name="Steindorff A.S."/>
            <person name="Aguilar-Pontes M.V."/>
            <person name="Robinson A.J."/>
            <person name="Andreopoulos B."/>
            <person name="LaButti K."/>
            <person name="Kuo A."/>
            <person name="Mondo S."/>
            <person name="Riley R."/>
            <person name="Otillar R."/>
            <person name="Haridas S."/>
            <person name="Lipzen A."/>
            <person name="Grimwood J."/>
            <person name="Schmutz J."/>
            <person name="Clum A."/>
            <person name="Reid I.D."/>
            <person name="Moisan M.C."/>
            <person name="Butler G."/>
            <person name="Nguyen T.T.M."/>
            <person name="Dewar K."/>
            <person name="Conant G."/>
            <person name="Drula E."/>
            <person name="Henrissat B."/>
            <person name="Hansel C."/>
            <person name="Singer S."/>
            <person name="Hutchinson M.I."/>
            <person name="de Vries R.P."/>
            <person name="Natvig D.O."/>
            <person name="Powell A.J."/>
            <person name="Tsang A."/>
            <person name="Grigoriev I.V."/>
        </authorList>
    </citation>
    <scope>NUCLEOTIDE SEQUENCE [LARGE SCALE GENOMIC DNA]</scope>
    <source>
        <strain evidence="11 12">ATCC 24622</strain>
    </source>
</reference>
<dbReference type="InterPro" id="IPR050360">
    <property type="entry name" value="MFS_Sugar_Transporters"/>
</dbReference>
<feature type="transmembrane region" description="Helical" evidence="9">
    <location>
        <begin position="241"/>
        <end position="262"/>
    </location>
</feature>